<dbReference type="GO" id="GO:1902104">
    <property type="term" value="P:positive regulation of metaphase/anaphase transition of meiotic cell cycle"/>
    <property type="evidence" value="ECO:0007669"/>
    <property type="project" value="EnsemblFungi"/>
</dbReference>
<dbReference type="InterPro" id="IPR030397">
    <property type="entry name" value="SEPARIN_core_dom"/>
</dbReference>
<dbReference type="STRING" id="1266660.A0A1G4K371"/>
<dbReference type="EC" id="3.4.22.49" evidence="2"/>
<dbReference type="GO" id="GO:0000070">
    <property type="term" value="P:mitotic sister chromatid segregation"/>
    <property type="evidence" value="ECO:0007669"/>
    <property type="project" value="EnsemblFungi"/>
</dbReference>
<comment type="catalytic activity">
    <reaction evidence="1">
        <text>All bonds known to be hydrolyzed by this endopeptidase have arginine in P1 and an acidic residue in P4. P6 is often occupied by an acidic residue or by a hydroxy-amino-acid residue, the phosphorylation of which enhances cleavage.</text>
        <dbReference type="EC" id="3.4.22.49"/>
    </reaction>
</comment>
<dbReference type="GO" id="GO:1904750">
    <property type="term" value="P:negative regulation of protein localization to nucleolus"/>
    <property type="evidence" value="ECO:0007669"/>
    <property type="project" value="EnsemblFungi"/>
</dbReference>
<dbReference type="GO" id="GO:0005737">
    <property type="term" value="C:cytoplasm"/>
    <property type="evidence" value="ECO:0007669"/>
    <property type="project" value="EnsemblFungi"/>
</dbReference>
<evidence type="ECO:0000313" key="6">
    <source>
        <dbReference type="EMBL" id="SCU97989.1"/>
    </source>
</evidence>
<dbReference type="GO" id="GO:1990520">
    <property type="term" value="C:separase-securin complex"/>
    <property type="evidence" value="ECO:0007669"/>
    <property type="project" value="EnsemblFungi"/>
</dbReference>
<evidence type="ECO:0000256" key="3">
    <source>
        <dbReference type="ARBA" id="ARBA00022801"/>
    </source>
</evidence>
<proteinExistence type="predicted"/>
<dbReference type="EMBL" id="LT598461">
    <property type="protein sequence ID" value="SCU97989.1"/>
    <property type="molecule type" value="Genomic_DNA"/>
</dbReference>
<organism evidence="6 7">
    <name type="scientific">Lachancea dasiensis</name>
    <dbReference type="NCBI Taxonomy" id="1072105"/>
    <lineage>
        <taxon>Eukaryota</taxon>
        <taxon>Fungi</taxon>
        <taxon>Dikarya</taxon>
        <taxon>Ascomycota</taxon>
        <taxon>Saccharomycotina</taxon>
        <taxon>Saccharomycetes</taxon>
        <taxon>Saccharomycetales</taxon>
        <taxon>Saccharomycetaceae</taxon>
        <taxon>Lachancea</taxon>
    </lineage>
</organism>
<dbReference type="GO" id="GO:0006508">
    <property type="term" value="P:proteolysis"/>
    <property type="evidence" value="ECO:0007669"/>
    <property type="project" value="InterPro"/>
</dbReference>
<dbReference type="GO" id="GO:0006915">
    <property type="term" value="P:apoptotic process"/>
    <property type="evidence" value="ECO:0007669"/>
    <property type="project" value="EnsemblFungi"/>
</dbReference>
<dbReference type="GO" id="GO:0031536">
    <property type="term" value="P:positive regulation of exit from mitosis"/>
    <property type="evidence" value="ECO:0007669"/>
    <property type="project" value="EnsemblFungi"/>
</dbReference>
<dbReference type="GO" id="GO:0032888">
    <property type="term" value="P:regulation of mitotic spindle elongation"/>
    <property type="evidence" value="ECO:0007669"/>
    <property type="project" value="EnsemblFungi"/>
</dbReference>
<gene>
    <name evidence="6" type="ORF">LADA_0H09802G</name>
</gene>
<dbReference type="GO" id="GO:0051307">
    <property type="term" value="P:meiotic chromosome separation"/>
    <property type="evidence" value="ECO:0007669"/>
    <property type="project" value="TreeGrafter"/>
</dbReference>
<keyword evidence="7" id="KW-1185">Reference proteome</keyword>
<keyword evidence="4" id="KW-0159">Chromosome partition</keyword>
<dbReference type="PANTHER" id="PTHR12792:SF0">
    <property type="entry name" value="SEPARIN"/>
    <property type="match status" value="1"/>
</dbReference>
<sequence>MIEKDVALNDINLNKQGSNVRLKGALNGGKSGAECTMREYHGQDGHWGLLGSEYASNANKYRSDVDSFLQSPSVGKFQDFSTSMTRLYWAYLWKHQLRRVRDLAKLNMMAVIKLIEMELYDCAEQGCLVAFNGTNPDRIDSLHQLLLADFTSYNAHCLTTLKVLALQIIIKTKSHEGYCNTILKIFGKDTRFLLQGGTSKVHSLVKLLLNFFSLLPDYKVLFGLKLLQYVRQFDLNFEGFIKNMTLPQFQHHIISWNKQHLQVKIGKSLGIIYSGYSKYFTTTDKIMLQDLTGHQDVNRVRTLSTLYQSLSVQDLDNYLKSLTLCSLAERSSLISFVEMKIEKKGSCFSKLPILFSNFMTIANADFISVPKEFWRLVDKITLFLNENLESIPLHISKHLISNISEFSLNNAESRRLSNIANVAYNAFIIHKTEVFLIDAVRLDCQAQMMNENNELDTVKIEKFILMVSEEYQTKLITIFFNVYTFFKHESLSQLSTTIARLSKILRGLRISSIPSVGAMSELMLCLLSVSRHKLTGVTRHWSPLTQMMYQSSHVNQPGADGIVMTKSDELDPLKRYEHLIKTGYYLSLEASLGESLRLSKITNSYIEKWVARPETFGEKISDFEISLISSLFDALRFHRFYRKIIKLAAAFKVHNGPFYGKIASITKWQHICGYMGLQMNSKVDRILEGLPLFCPLERLAEMNNAELIDFVEVKLISLQLDKDSSVFNRFFAIELPKARSEIADIGNAAKLPSNIYLKFLLLNIKILDTSAMLQFEYGQLHDSLIESKKCLKLCQTLIKKMSILSQSAKWELSTFLSKAFGRIIDVYMRVGVAKECEFYTTEYLRISCSLRAPIVLHDCLHICIEYYKSTGQGELARTLLLKANKTFDSLDGSEDIDALLKFLFNNDEKENLRNSLNLYFQEDATHSLLYDRWILKLGDTLSAPSSNSLLNRINEVNKGKALYTKITSQMDLDPLFRSIKESVTTLPSCVWPAQRLPHAKVIRLNINEFGTPVKGKVTPFVNSPRPSSLTPRGKTLKQNFDRARAVRDLHEVRRLIESLDLEGMKCFEVAEAADLYALSLSLLSSIDALKLKSSEVNQRMVLQDAPKFTALYYDKLFSQQGNEIYSSFIPKKIESPSCYINEQMQALKHSLSHALSTSPVAFNIIGIDTCGITGDLIISKLERHKEPICVRLPLNRQSSRDVDEVALQFNEAIAELTYIINESNRSTSIETTSRIDTREDRRQWWQNRYALDARLHALLGKIERSWFSGFKAFFNQNIVKQQDLDDFRVKFEDVLQRILPTRKQFGAPNSFCRLDDFVLELFLKLDPKDGNFVELMEDLIFFVFDLLLFHGEENAYDEIDTNLMHIQVEELINEYRKSAPSSSKLAHTFLVVSSAGHLIPWESLSFLSANSISRMPCIQSLAQMLESRSHPLLAKIHLDGEIAMVLNPHGDLTRTQDAFEGLFTNWKEVVPNSKLLIGEKPEEKQLIEMLTSSKVFFYIGHGGGEQYVRLRKVKQLDTVAPSFLLGCSSAFMEPKGKLEPSGVVYSYLQGGSCMVVGNLWDVTDKDIDKFSSTLFQELGLTCGDSPPKTVPEAVSHSRHSCHLKYLNGAAPVVYGLPLKFIREPGM</sequence>
<accession>A0A1G4K371</accession>
<name>A0A1G4K371_9SACH</name>
<evidence type="ECO:0000256" key="4">
    <source>
        <dbReference type="ARBA" id="ARBA00022829"/>
    </source>
</evidence>
<dbReference type="GO" id="GO:0007135">
    <property type="term" value="P:meiosis II"/>
    <property type="evidence" value="ECO:0007669"/>
    <property type="project" value="EnsemblFungi"/>
</dbReference>
<dbReference type="GO" id="GO:0072686">
    <property type="term" value="C:mitotic spindle"/>
    <property type="evidence" value="ECO:0007669"/>
    <property type="project" value="TreeGrafter"/>
</dbReference>
<dbReference type="GO" id="GO:0005634">
    <property type="term" value="C:nucleus"/>
    <property type="evidence" value="ECO:0007669"/>
    <property type="project" value="EnsemblFungi"/>
</dbReference>
<dbReference type="InterPro" id="IPR005314">
    <property type="entry name" value="Peptidase_C50"/>
</dbReference>
<evidence type="ECO:0000256" key="2">
    <source>
        <dbReference type="ARBA" id="ARBA00012489"/>
    </source>
</evidence>
<dbReference type="Proteomes" id="UP000190274">
    <property type="component" value="Chromosome H"/>
</dbReference>
<feature type="domain" description="Peptidase C50" evidence="5">
    <location>
        <begin position="1439"/>
        <end position="1538"/>
    </location>
</feature>
<reference evidence="6 7" key="1">
    <citation type="submission" date="2016-03" db="EMBL/GenBank/DDBJ databases">
        <authorList>
            <person name="Devillers H."/>
        </authorList>
    </citation>
    <scope>NUCLEOTIDE SEQUENCE [LARGE SCALE GENOMIC DNA]</scope>
    <source>
        <strain evidence="6">CBS 10888</strain>
    </source>
</reference>
<dbReference type="OrthoDB" id="10255632at2759"/>
<dbReference type="GO" id="GO:0004197">
    <property type="term" value="F:cysteine-type endopeptidase activity"/>
    <property type="evidence" value="ECO:0007669"/>
    <property type="project" value="EnsemblFungi"/>
</dbReference>
<dbReference type="Pfam" id="PF03568">
    <property type="entry name" value="Separin_C"/>
    <property type="match status" value="1"/>
</dbReference>
<evidence type="ECO:0000256" key="1">
    <source>
        <dbReference type="ARBA" id="ARBA00000451"/>
    </source>
</evidence>
<evidence type="ECO:0000313" key="7">
    <source>
        <dbReference type="Proteomes" id="UP000190274"/>
    </source>
</evidence>
<evidence type="ECO:0000259" key="5">
    <source>
        <dbReference type="PROSITE" id="PS51700"/>
    </source>
</evidence>
<dbReference type="GO" id="GO:0044732">
    <property type="term" value="C:mitotic spindle pole body"/>
    <property type="evidence" value="ECO:0007669"/>
    <property type="project" value="TreeGrafter"/>
</dbReference>
<keyword evidence="3" id="KW-0378">Hydrolase</keyword>
<dbReference type="PANTHER" id="PTHR12792">
    <property type="entry name" value="EXTRA SPINDLE POLES 1-RELATED"/>
    <property type="match status" value="1"/>
</dbReference>
<dbReference type="PROSITE" id="PS51700">
    <property type="entry name" value="SEPARIN"/>
    <property type="match status" value="1"/>
</dbReference>
<protein>
    <recommendedName>
        <fullName evidence="2">separase</fullName>
        <ecNumber evidence="2">3.4.22.49</ecNumber>
    </recommendedName>
</protein>